<evidence type="ECO:0000256" key="1">
    <source>
        <dbReference type="ARBA" id="ARBA00005686"/>
    </source>
</evidence>
<comment type="subcellular location">
    <subcellularLocation>
        <location evidence="2">Cytoplasm</location>
    </subcellularLocation>
</comment>
<protein>
    <recommendedName>
        <fullName evidence="2">RTX toxin-activating lysine-acyltransferase</fullName>
        <ecNumber evidence="2">2.3.1.-</ecNumber>
    </recommendedName>
</protein>
<reference evidence="3 4" key="1">
    <citation type="submission" date="2019-11" db="EMBL/GenBank/DDBJ databases">
        <title>Type strains purchased from KCTC, JCM and DSMZ.</title>
        <authorList>
            <person name="Lu H."/>
        </authorList>
    </citation>
    <scope>NUCLEOTIDE SEQUENCE [LARGE SCALE GENOMIC DNA]</scope>
    <source>
        <strain evidence="3 4">KCTC 52429</strain>
    </source>
</reference>
<comment type="caution">
    <text evidence="3">The sequence shown here is derived from an EMBL/GenBank/DDBJ whole genome shotgun (WGS) entry which is preliminary data.</text>
</comment>
<comment type="similarity">
    <text evidence="1 2">Belongs to the RTX toxin acyltransferase family.</text>
</comment>
<dbReference type="GO" id="GO:0016746">
    <property type="term" value="F:acyltransferase activity"/>
    <property type="evidence" value="ECO:0007669"/>
    <property type="project" value="UniProtKB-UniRule"/>
</dbReference>
<comment type="function">
    <text evidence="2">Involved in fatty acylation of protoxin at internal lysine residues, thereby converting it to the active toxin.</text>
</comment>
<keyword evidence="2 3" id="KW-0808">Transferase</keyword>
<proteinExistence type="inferred from homology"/>
<evidence type="ECO:0000313" key="3">
    <source>
        <dbReference type="EMBL" id="MTV55109.1"/>
    </source>
</evidence>
<evidence type="ECO:0000256" key="2">
    <source>
        <dbReference type="RuleBase" id="RU368102"/>
    </source>
</evidence>
<dbReference type="EMBL" id="WNKZ01000072">
    <property type="protein sequence ID" value="MTV55109.1"/>
    <property type="molecule type" value="Genomic_DNA"/>
</dbReference>
<gene>
    <name evidence="3" type="ORF">GM672_20470</name>
</gene>
<dbReference type="Pfam" id="PF02794">
    <property type="entry name" value="HlyC"/>
    <property type="match status" value="1"/>
</dbReference>
<dbReference type="AlphaFoldDB" id="A0A6I3T178"/>
<keyword evidence="2 3" id="KW-0012">Acyltransferase</keyword>
<dbReference type="GO" id="GO:0031640">
    <property type="term" value="P:killing of cells of another organism"/>
    <property type="evidence" value="ECO:0007669"/>
    <property type="project" value="UniProtKB-KW"/>
</dbReference>
<organism evidence="3 4">
    <name type="scientific">Pseudoduganella buxea</name>
    <dbReference type="NCBI Taxonomy" id="1949069"/>
    <lineage>
        <taxon>Bacteria</taxon>
        <taxon>Pseudomonadati</taxon>
        <taxon>Pseudomonadota</taxon>
        <taxon>Betaproteobacteria</taxon>
        <taxon>Burkholderiales</taxon>
        <taxon>Oxalobacteraceae</taxon>
        <taxon>Telluria group</taxon>
        <taxon>Pseudoduganella</taxon>
    </lineage>
</organism>
<dbReference type="OrthoDB" id="8775992at2"/>
<evidence type="ECO:0000313" key="4">
    <source>
        <dbReference type="Proteomes" id="UP000430634"/>
    </source>
</evidence>
<dbReference type="GO" id="GO:0009404">
    <property type="term" value="P:toxin metabolic process"/>
    <property type="evidence" value="ECO:0007669"/>
    <property type="project" value="UniProtKB-UniRule"/>
</dbReference>
<dbReference type="GO" id="GO:0005737">
    <property type="term" value="C:cytoplasm"/>
    <property type="evidence" value="ECO:0007669"/>
    <property type="project" value="UniProtKB-SubCell"/>
</dbReference>
<dbReference type="InterPro" id="IPR003996">
    <property type="entry name" value="RTX_toxin-activating_protC_bac"/>
</dbReference>
<dbReference type="Proteomes" id="UP000430634">
    <property type="component" value="Unassembled WGS sequence"/>
</dbReference>
<keyword evidence="2" id="KW-0204">Cytolysis</keyword>
<sequence>MPRVFYTSHHAGWMAMNNALPIGQALTLLGRTQKYAEAPLPLALAAIKPAIGLKQFHMLHAPDGSASALLTWGWISAFTMNSEPVRPVCALSHGEWNEGEHLCIFDVLAPPHLVAPLLTHFFDHIAADHMTIHLYPSLRDAQSLRFTAWESAHRGALIASLGGA</sequence>
<keyword evidence="2" id="KW-0963">Cytoplasm</keyword>
<name>A0A6I3T178_9BURK</name>
<dbReference type="EC" id="2.3.1.-" evidence="2"/>
<accession>A0A6I3T178</accession>